<gene>
    <name evidence="2" type="ORF">E6H01_11720</name>
</gene>
<dbReference type="InterPro" id="IPR039424">
    <property type="entry name" value="SBP_5"/>
</dbReference>
<comment type="caution">
    <text evidence="2">The sequence shown here is derived from an EMBL/GenBank/DDBJ whole genome shotgun (WGS) entry which is preliminary data.</text>
</comment>
<dbReference type="EMBL" id="VBAL01000150">
    <property type="protein sequence ID" value="TMI98968.1"/>
    <property type="molecule type" value="Genomic_DNA"/>
</dbReference>
<dbReference type="GO" id="GO:1904680">
    <property type="term" value="F:peptide transmembrane transporter activity"/>
    <property type="evidence" value="ECO:0007669"/>
    <property type="project" value="TreeGrafter"/>
</dbReference>
<dbReference type="AlphaFoldDB" id="A0A537KT90"/>
<dbReference type="GO" id="GO:0015833">
    <property type="term" value="P:peptide transport"/>
    <property type="evidence" value="ECO:0007669"/>
    <property type="project" value="TreeGrafter"/>
</dbReference>
<dbReference type="Proteomes" id="UP000319353">
    <property type="component" value="Unassembled WGS sequence"/>
</dbReference>
<protein>
    <submittedName>
        <fullName evidence="2">ABC transporter substrate-binding protein</fullName>
    </submittedName>
</protein>
<name>A0A537KT90_9BACT</name>
<feature type="domain" description="Solute-binding protein family 5" evidence="1">
    <location>
        <begin position="65"/>
        <end position="432"/>
    </location>
</feature>
<dbReference type="InterPro" id="IPR030678">
    <property type="entry name" value="Peptide/Ni-bd"/>
</dbReference>
<accession>A0A537KT90</accession>
<dbReference type="GO" id="GO:0043190">
    <property type="term" value="C:ATP-binding cassette (ABC) transporter complex"/>
    <property type="evidence" value="ECO:0007669"/>
    <property type="project" value="InterPro"/>
</dbReference>
<reference evidence="2 3" key="1">
    <citation type="journal article" date="2019" name="Nat. Microbiol.">
        <title>Mediterranean grassland soil C-N compound turnover is dependent on rainfall and depth, and is mediated by genomically divergent microorganisms.</title>
        <authorList>
            <person name="Diamond S."/>
            <person name="Andeer P.F."/>
            <person name="Li Z."/>
            <person name="Crits-Christoph A."/>
            <person name="Burstein D."/>
            <person name="Anantharaman K."/>
            <person name="Lane K.R."/>
            <person name="Thomas B.C."/>
            <person name="Pan C."/>
            <person name="Northen T.R."/>
            <person name="Banfield J.F."/>
        </authorList>
    </citation>
    <scope>NUCLEOTIDE SEQUENCE [LARGE SCALE GENOMIC DNA]</scope>
    <source>
        <strain evidence="2">NP_4</strain>
    </source>
</reference>
<dbReference type="InterPro" id="IPR000914">
    <property type="entry name" value="SBP_5_dom"/>
</dbReference>
<dbReference type="CDD" id="cd08512">
    <property type="entry name" value="PBP2_NikA_DppA_OppA_like_7"/>
    <property type="match status" value="1"/>
</dbReference>
<evidence type="ECO:0000259" key="1">
    <source>
        <dbReference type="Pfam" id="PF00496"/>
    </source>
</evidence>
<dbReference type="PANTHER" id="PTHR30290">
    <property type="entry name" value="PERIPLASMIC BINDING COMPONENT OF ABC TRANSPORTER"/>
    <property type="match status" value="1"/>
</dbReference>
<proteinExistence type="predicted"/>
<evidence type="ECO:0000313" key="3">
    <source>
        <dbReference type="Proteomes" id="UP000319353"/>
    </source>
</evidence>
<dbReference type="PIRSF" id="PIRSF002741">
    <property type="entry name" value="MppA"/>
    <property type="match status" value="1"/>
</dbReference>
<dbReference type="Gene3D" id="3.90.76.10">
    <property type="entry name" value="Dipeptide-binding Protein, Domain 1"/>
    <property type="match status" value="1"/>
</dbReference>
<dbReference type="PANTHER" id="PTHR30290:SF34">
    <property type="entry name" value="ABC TRANSPORTER, PERIPLASMIC OLIGO-PEPTIDE BINDING PROTEIN, PUTATIVE-RELATED"/>
    <property type="match status" value="1"/>
</dbReference>
<sequence>MLVGVLFAPQTPSRAATASDTLVYVNDISDMISLDPAVAYEFSGVLVAQNVYDTLVTFEGEDLTTIKPRLAQSWTIRDAGLTWKVTFKLRPGVKFSTGRPVTAKAVVFSFDRVIALNKSPAFLFKEVAGLNEGDTIPVGDDTVVVSLPKTASPLAFLNILTFTVGAIVDPDEAMAHQSGADRGEAWLRNHSAGAGPYVLERWDPQSRAVLVANPNYWGPKPRLSRIIIQHVPETSTQKFMLETGDADIAADLTPEQAQDMASKPDVKLQDGKLLQLVYVGMNVKQPPLDNVKVREAIRWSIDYDGIIRSLLRGGARKVQTIVPEGLFGFNASAPFQQDISKAKALLAEAGVGGGFTVEMLVPTGPAPGGPKWSDIAAKIQSDLAKAGIKVDIKETVQAQLLGTYRAQKGQMVMILWGPDFPDPDGNATPFSDYAAHSIAWRNQYNDMAAAALAKQAALEPDLTKRRNLYKQLTDKVLHEGPYIVLYQPTKRFGLRQNVQGFVWNPMAYTEFRTVSK</sequence>
<organism evidence="2 3">
    <name type="scientific">Candidatus Segetimicrobium genomatis</name>
    <dbReference type="NCBI Taxonomy" id="2569760"/>
    <lineage>
        <taxon>Bacteria</taxon>
        <taxon>Bacillati</taxon>
        <taxon>Candidatus Sysuimicrobiota</taxon>
        <taxon>Candidatus Sysuimicrobiia</taxon>
        <taxon>Candidatus Sysuimicrobiales</taxon>
        <taxon>Candidatus Segetimicrobiaceae</taxon>
        <taxon>Candidatus Segetimicrobium</taxon>
    </lineage>
</organism>
<dbReference type="Pfam" id="PF00496">
    <property type="entry name" value="SBP_bac_5"/>
    <property type="match status" value="1"/>
</dbReference>
<dbReference type="Gene3D" id="3.40.190.10">
    <property type="entry name" value="Periplasmic binding protein-like II"/>
    <property type="match status" value="1"/>
</dbReference>
<evidence type="ECO:0000313" key="2">
    <source>
        <dbReference type="EMBL" id="TMI98968.1"/>
    </source>
</evidence>
<dbReference type="SUPFAM" id="SSF53850">
    <property type="entry name" value="Periplasmic binding protein-like II"/>
    <property type="match status" value="1"/>
</dbReference>
<dbReference type="GO" id="GO:0042597">
    <property type="term" value="C:periplasmic space"/>
    <property type="evidence" value="ECO:0007669"/>
    <property type="project" value="UniProtKB-ARBA"/>
</dbReference>
<dbReference type="Gene3D" id="3.10.105.10">
    <property type="entry name" value="Dipeptide-binding Protein, Domain 3"/>
    <property type="match status" value="1"/>
</dbReference>